<dbReference type="EMBL" id="QSBM01000027">
    <property type="protein sequence ID" value="RGX22470.1"/>
    <property type="molecule type" value="Genomic_DNA"/>
</dbReference>
<dbReference type="RefSeq" id="WP_007714994.1">
    <property type="nucleotide sequence ID" value="NZ_JAWYJI010000124.1"/>
</dbReference>
<dbReference type="Gene3D" id="3.40.710.10">
    <property type="entry name" value="DD-peptidase/beta-lactamase superfamily"/>
    <property type="match status" value="1"/>
</dbReference>
<comment type="similarity">
    <text evidence="1 9">Belongs to the peptidase S11 family.</text>
</comment>
<organism evidence="14 15">
    <name type="scientific">Enterocloster asparagiformis</name>
    <dbReference type="NCBI Taxonomy" id="333367"/>
    <lineage>
        <taxon>Bacteria</taxon>
        <taxon>Bacillati</taxon>
        <taxon>Bacillota</taxon>
        <taxon>Clostridia</taxon>
        <taxon>Lachnospirales</taxon>
        <taxon>Lachnospiraceae</taxon>
        <taxon>Enterocloster</taxon>
    </lineage>
</organism>
<feature type="active site" description="Proton acceptor" evidence="7">
    <location>
        <position position="69"/>
    </location>
</feature>
<evidence type="ECO:0000256" key="7">
    <source>
        <dbReference type="PIRSR" id="PIRSR618044-1"/>
    </source>
</evidence>
<feature type="compositionally biased region" description="Polar residues" evidence="10">
    <location>
        <begin position="389"/>
        <end position="410"/>
    </location>
</feature>
<evidence type="ECO:0000256" key="1">
    <source>
        <dbReference type="ARBA" id="ARBA00007164"/>
    </source>
</evidence>
<keyword evidence="6" id="KW-0961">Cell wall biogenesis/degradation</keyword>
<keyword evidence="5" id="KW-0573">Peptidoglycan synthesis</keyword>
<comment type="caution">
    <text evidence="14">The sequence shown here is derived from an EMBL/GenBank/DDBJ whole genome shotgun (WGS) entry which is preliminary data.</text>
</comment>
<evidence type="ECO:0000313" key="15">
    <source>
        <dbReference type="Proteomes" id="UP000283880"/>
    </source>
</evidence>
<dbReference type="InterPro" id="IPR018044">
    <property type="entry name" value="Peptidase_S11"/>
</dbReference>
<feature type="active site" description="Acyl-ester intermediate" evidence="7">
    <location>
        <position position="66"/>
    </location>
</feature>
<evidence type="ECO:0000256" key="9">
    <source>
        <dbReference type="RuleBase" id="RU004016"/>
    </source>
</evidence>
<evidence type="ECO:0000256" key="12">
    <source>
        <dbReference type="SAM" id="SignalP"/>
    </source>
</evidence>
<evidence type="ECO:0000259" key="13">
    <source>
        <dbReference type="Pfam" id="PF00768"/>
    </source>
</evidence>
<feature type="region of interest" description="Disordered" evidence="10">
    <location>
        <begin position="387"/>
        <end position="413"/>
    </location>
</feature>
<reference evidence="14 15" key="1">
    <citation type="submission" date="2018-08" db="EMBL/GenBank/DDBJ databases">
        <title>A genome reference for cultivated species of the human gut microbiota.</title>
        <authorList>
            <person name="Zou Y."/>
            <person name="Xue W."/>
            <person name="Luo G."/>
        </authorList>
    </citation>
    <scope>NUCLEOTIDE SEQUENCE [LARGE SCALE GENOMIC DNA]</scope>
    <source>
        <strain evidence="14 15">AF04-15</strain>
    </source>
</reference>
<keyword evidence="14" id="KW-0121">Carboxypeptidase</keyword>
<dbReference type="GO" id="GO:0009002">
    <property type="term" value="F:serine-type D-Ala-D-Ala carboxypeptidase activity"/>
    <property type="evidence" value="ECO:0007669"/>
    <property type="project" value="InterPro"/>
</dbReference>
<dbReference type="Proteomes" id="UP000283880">
    <property type="component" value="Unassembled WGS sequence"/>
</dbReference>
<feature type="chain" id="PRO_5019370933" evidence="12">
    <location>
        <begin position="28"/>
        <end position="492"/>
    </location>
</feature>
<dbReference type="GO" id="GO:0009252">
    <property type="term" value="P:peptidoglycan biosynthetic process"/>
    <property type="evidence" value="ECO:0007669"/>
    <property type="project" value="UniProtKB-KW"/>
</dbReference>
<dbReference type="InterPro" id="IPR001967">
    <property type="entry name" value="Peptidase_S11_N"/>
</dbReference>
<feature type="active site" evidence="7">
    <location>
        <position position="125"/>
    </location>
</feature>
<sequence length="492" mass="54309">MNRKIKRIICLILAAAMSAAASFSAFARPEWPSDTGIMAEAGIVMDQDSGAVLFGQNIHLPFAPASITKLLTALVVIENSKLDDMVTFSQSAVYDVESGSGNKLHMETGDELSVEDCLYMLLLLSSNQAANALAEHVAGSREAFVEMMNDRIKEIGCTESHFANPSGLNDDNQYVSAYDMALIAREAFNNETLLKIDSSKSYSIGATANNPNGASFNMEHRLIMAEDTSSQYYCEGTMAGKTGYTSIAGNTLVTLTERDGRRLIAVVLKGTQPQYYLDSKSLLEFGFANFDNINIAEHETAYTTGEGPVQVGAKSYEPSDLYLDSVAVITVPKGAAFSDADRDLVTELPKDHPKGAVALVEYRYNERKVGSAWLFSRSELAEIERQEQIARSNAAQQESPSETPASVQPQDSEKGFHMSLPTILLTIAAVLAVVAAVGLGFYVWREKKREKEELARRRERRRQRLRESGVSEEEFERLRRERFGDRSGRDER</sequence>
<gene>
    <name evidence="14" type="ORF">DWV29_25350</name>
</gene>
<dbReference type="InterPro" id="IPR012338">
    <property type="entry name" value="Beta-lactam/transpept-like"/>
</dbReference>
<dbReference type="Pfam" id="PF00768">
    <property type="entry name" value="Peptidase_S11"/>
    <property type="match status" value="1"/>
</dbReference>
<evidence type="ECO:0000256" key="2">
    <source>
        <dbReference type="ARBA" id="ARBA00022729"/>
    </source>
</evidence>
<keyword evidence="14" id="KW-0645">Protease</keyword>
<evidence type="ECO:0000256" key="6">
    <source>
        <dbReference type="ARBA" id="ARBA00023316"/>
    </source>
</evidence>
<dbReference type="PRINTS" id="PR00725">
    <property type="entry name" value="DADACBPTASE1"/>
</dbReference>
<keyword evidence="3" id="KW-0378">Hydrolase</keyword>
<evidence type="ECO:0000256" key="8">
    <source>
        <dbReference type="PIRSR" id="PIRSR618044-2"/>
    </source>
</evidence>
<name>A0A413F7V9_9FIRM</name>
<evidence type="ECO:0000313" key="14">
    <source>
        <dbReference type="EMBL" id="RGX22470.1"/>
    </source>
</evidence>
<proteinExistence type="inferred from homology"/>
<dbReference type="GO" id="GO:0008360">
    <property type="term" value="P:regulation of cell shape"/>
    <property type="evidence" value="ECO:0007669"/>
    <property type="project" value="UniProtKB-KW"/>
</dbReference>
<keyword evidence="4" id="KW-0133">Cell shape</keyword>
<keyword evidence="11" id="KW-0472">Membrane</keyword>
<protein>
    <submittedName>
        <fullName evidence="14">D-alanyl-D-alanine carboxypeptidase</fullName>
    </submittedName>
</protein>
<keyword evidence="11" id="KW-0812">Transmembrane</keyword>
<feature type="signal peptide" evidence="12">
    <location>
        <begin position="1"/>
        <end position="27"/>
    </location>
</feature>
<feature type="domain" description="Peptidase S11 D-alanyl-D-alanine carboxypeptidase A N-terminal" evidence="13">
    <location>
        <begin position="35"/>
        <end position="269"/>
    </location>
</feature>
<evidence type="ECO:0000256" key="3">
    <source>
        <dbReference type="ARBA" id="ARBA00022801"/>
    </source>
</evidence>
<keyword evidence="2 12" id="KW-0732">Signal</keyword>
<evidence type="ECO:0000256" key="11">
    <source>
        <dbReference type="SAM" id="Phobius"/>
    </source>
</evidence>
<dbReference type="PANTHER" id="PTHR21581:SF6">
    <property type="entry name" value="TRAFFICKING PROTEIN PARTICLE COMPLEX SUBUNIT 12"/>
    <property type="match status" value="1"/>
</dbReference>
<feature type="compositionally biased region" description="Basic and acidic residues" evidence="10">
    <location>
        <begin position="476"/>
        <end position="492"/>
    </location>
</feature>
<dbReference type="GO" id="GO:0071555">
    <property type="term" value="P:cell wall organization"/>
    <property type="evidence" value="ECO:0007669"/>
    <property type="project" value="UniProtKB-KW"/>
</dbReference>
<feature type="region of interest" description="Disordered" evidence="10">
    <location>
        <begin position="455"/>
        <end position="492"/>
    </location>
</feature>
<evidence type="ECO:0000256" key="5">
    <source>
        <dbReference type="ARBA" id="ARBA00022984"/>
    </source>
</evidence>
<feature type="transmembrane region" description="Helical" evidence="11">
    <location>
        <begin position="423"/>
        <end position="444"/>
    </location>
</feature>
<dbReference type="SUPFAM" id="SSF56601">
    <property type="entry name" value="beta-lactamase/transpeptidase-like"/>
    <property type="match status" value="1"/>
</dbReference>
<accession>A0A413F7V9</accession>
<feature type="binding site" evidence="8">
    <location>
        <position position="241"/>
    </location>
    <ligand>
        <name>substrate</name>
    </ligand>
</feature>
<dbReference type="AlphaFoldDB" id="A0A413F7V9"/>
<keyword evidence="11" id="KW-1133">Transmembrane helix</keyword>
<evidence type="ECO:0000256" key="4">
    <source>
        <dbReference type="ARBA" id="ARBA00022960"/>
    </source>
</evidence>
<dbReference type="OrthoDB" id="9791132at2"/>
<evidence type="ECO:0000256" key="10">
    <source>
        <dbReference type="SAM" id="MobiDB-lite"/>
    </source>
</evidence>
<dbReference type="GO" id="GO:0006508">
    <property type="term" value="P:proteolysis"/>
    <property type="evidence" value="ECO:0007669"/>
    <property type="project" value="InterPro"/>
</dbReference>
<dbReference type="PANTHER" id="PTHR21581">
    <property type="entry name" value="D-ALANYL-D-ALANINE CARBOXYPEPTIDASE"/>
    <property type="match status" value="1"/>
</dbReference>